<reference evidence="2" key="1">
    <citation type="journal article" date="2019" name="Int. J. Syst. Evol. Microbiol.">
        <title>The Global Catalogue of Microorganisms (GCM) 10K type strain sequencing project: providing services to taxonomists for standard genome sequencing and annotation.</title>
        <authorList>
            <consortium name="The Broad Institute Genomics Platform"/>
            <consortium name="The Broad Institute Genome Sequencing Center for Infectious Disease"/>
            <person name="Wu L."/>
            <person name="Ma J."/>
        </authorList>
    </citation>
    <scope>NUCLEOTIDE SEQUENCE [LARGE SCALE GENOMIC DNA]</scope>
    <source>
        <strain evidence="2">CGMCC 1.12478</strain>
    </source>
</reference>
<comment type="caution">
    <text evidence="1">The sequence shown here is derived from an EMBL/GenBank/DDBJ whole genome shotgun (WGS) entry which is preliminary data.</text>
</comment>
<dbReference type="EMBL" id="BMFC01000001">
    <property type="protein sequence ID" value="GGB89701.1"/>
    <property type="molecule type" value="Genomic_DNA"/>
</dbReference>
<evidence type="ECO:0000313" key="1">
    <source>
        <dbReference type="EMBL" id="GGB89701.1"/>
    </source>
</evidence>
<evidence type="ECO:0000313" key="2">
    <source>
        <dbReference type="Proteomes" id="UP000645462"/>
    </source>
</evidence>
<protein>
    <recommendedName>
        <fullName evidence="3">Type II secretion system protein GspC N-terminal domain-containing protein</fullName>
    </recommendedName>
</protein>
<keyword evidence="2" id="KW-1185">Reference proteome</keyword>
<accession>A0ABQ1KAP1</accession>
<organism evidence="1 2">
    <name type="scientific">Marivita lacus</name>
    <dbReference type="NCBI Taxonomy" id="1323742"/>
    <lineage>
        <taxon>Bacteria</taxon>
        <taxon>Pseudomonadati</taxon>
        <taxon>Pseudomonadota</taxon>
        <taxon>Alphaproteobacteria</taxon>
        <taxon>Rhodobacterales</taxon>
        <taxon>Roseobacteraceae</taxon>
        <taxon>Marivita</taxon>
    </lineage>
</organism>
<proteinExistence type="predicted"/>
<name>A0ABQ1KAP1_9RHOB</name>
<evidence type="ECO:0008006" key="3">
    <source>
        <dbReference type="Google" id="ProtNLM"/>
    </source>
</evidence>
<dbReference type="RefSeq" id="WP_188480168.1">
    <property type="nucleotide sequence ID" value="NZ_BMFC01000001.1"/>
</dbReference>
<dbReference type="Proteomes" id="UP000645462">
    <property type="component" value="Unassembled WGS sequence"/>
</dbReference>
<sequence>MLVFTLSLLGLVGLSLLTFLAPAPIRMPGRAKYARPPADWPDIPVDTLGLFRASGRINQPGARPSPPIRLASFDAAQDHVLGLVNPSAPDPPRIALRLSADGPDWTDVLLDDICVAQVATGSLIARQGQMAACTTSSEKRSLNRNAKGFPRV</sequence>
<gene>
    <name evidence="1" type="ORF">GCM10011363_02870</name>
</gene>